<dbReference type="GeneID" id="110799809"/>
<dbReference type="GO" id="GO:0045944">
    <property type="term" value="P:positive regulation of transcription by RNA polymerase II"/>
    <property type="evidence" value="ECO:0007669"/>
    <property type="project" value="InterPro"/>
</dbReference>
<organism evidence="8 9">
    <name type="scientific">Spinacia oleracea</name>
    <name type="common">Spinach</name>
    <dbReference type="NCBI Taxonomy" id="3562"/>
    <lineage>
        <taxon>Eukaryota</taxon>
        <taxon>Viridiplantae</taxon>
        <taxon>Streptophyta</taxon>
        <taxon>Embryophyta</taxon>
        <taxon>Tracheophyta</taxon>
        <taxon>Spermatophyta</taxon>
        <taxon>Magnoliopsida</taxon>
        <taxon>eudicotyledons</taxon>
        <taxon>Gunneridae</taxon>
        <taxon>Pentapetalae</taxon>
        <taxon>Caryophyllales</taxon>
        <taxon>Chenopodiaceae</taxon>
        <taxon>Chenopodioideae</taxon>
        <taxon>Anserineae</taxon>
        <taxon>Spinacia</taxon>
    </lineage>
</organism>
<dbReference type="OrthoDB" id="1898716at2759"/>
<dbReference type="Proteomes" id="UP000813463">
    <property type="component" value="Chromosome 4"/>
</dbReference>
<keyword evidence="2" id="KW-0805">Transcription regulation</keyword>
<evidence type="ECO:0000256" key="1">
    <source>
        <dbReference type="ARBA" id="ARBA00004123"/>
    </source>
</evidence>
<evidence type="ECO:0000256" key="4">
    <source>
        <dbReference type="ARBA" id="ARBA00023163"/>
    </source>
</evidence>
<dbReference type="InterPro" id="IPR002100">
    <property type="entry name" value="TF_MADSbox"/>
</dbReference>
<keyword evidence="3" id="KW-0238">DNA-binding</keyword>
<dbReference type="PANTHER" id="PTHR48019">
    <property type="entry name" value="SERUM RESPONSE FACTOR HOMOLOG"/>
    <property type="match status" value="1"/>
</dbReference>
<dbReference type="PRINTS" id="PR00404">
    <property type="entry name" value="MADSDOMAIN"/>
</dbReference>
<dbReference type="PROSITE" id="PS00350">
    <property type="entry name" value="MADS_BOX_1"/>
    <property type="match status" value="1"/>
</dbReference>
<dbReference type="GO" id="GO:0046983">
    <property type="term" value="F:protein dimerization activity"/>
    <property type="evidence" value="ECO:0007669"/>
    <property type="project" value="InterPro"/>
</dbReference>
<dbReference type="CDD" id="cd00265">
    <property type="entry name" value="MADS_MEF2_like"/>
    <property type="match status" value="1"/>
</dbReference>
<evidence type="ECO:0000259" key="6">
    <source>
        <dbReference type="PROSITE" id="PS50066"/>
    </source>
</evidence>
<feature type="domain" description="K-box" evidence="7">
    <location>
        <begin position="89"/>
        <end position="179"/>
    </location>
</feature>
<dbReference type="InterPro" id="IPR036879">
    <property type="entry name" value="TF_MADSbox_sf"/>
</dbReference>
<evidence type="ECO:0000313" key="10">
    <source>
        <dbReference type="RefSeq" id="XP_056699061.1"/>
    </source>
</evidence>
<dbReference type="GO" id="GO:0006357">
    <property type="term" value="P:regulation of transcription by RNA polymerase II"/>
    <property type="evidence" value="ECO:0000318"/>
    <property type="project" value="GO_Central"/>
</dbReference>
<evidence type="ECO:0000313" key="8">
    <source>
        <dbReference type="Proteomes" id="UP000813463"/>
    </source>
</evidence>
<dbReference type="InterPro" id="IPR050142">
    <property type="entry name" value="MADS-box/MEF2_TF"/>
</dbReference>
<evidence type="ECO:0000313" key="11">
    <source>
        <dbReference type="RefSeq" id="XP_056699062.1"/>
    </source>
</evidence>
<feature type="domain" description="MADS-box" evidence="6">
    <location>
        <begin position="1"/>
        <end position="61"/>
    </location>
</feature>
<dbReference type="RefSeq" id="XP_056699062.1">
    <property type="nucleotide sequence ID" value="XM_056843084.1"/>
</dbReference>
<evidence type="ECO:0000256" key="5">
    <source>
        <dbReference type="ARBA" id="ARBA00023242"/>
    </source>
</evidence>
<dbReference type="InterPro" id="IPR002487">
    <property type="entry name" value="TF_Kbox"/>
</dbReference>
<dbReference type="Gene3D" id="3.40.1810.10">
    <property type="entry name" value="Transcription factor, MADS-box"/>
    <property type="match status" value="1"/>
</dbReference>
<evidence type="ECO:0000256" key="3">
    <source>
        <dbReference type="ARBA" id="ARBA00023125"/>
    </source>
</evidence>
<reference evidence="9" key="2">
    <citation type="submission" date="2025-04" db="UniProtKB">
        <authorList>
            <consortium name="RefSeq"/>
        </authorList>
    </citation>
    <scope>IDENTIFICATION</scope>
    <source>
        <tissue evidence="10 11">Leaf</tissue>
    </source>
</reference>
<evidence type="ECO:0000313" key="9">
    <source>
        <dbReference type="RefSeq" id="XP_021860771.1"/>
    </source>
</evidence>
<protein>
    <submittedName>
        <fullName evidence="10 11">MADS-box protein AGL24 isoform X1</fullName>
    </submittedName>
    <submittedName>
        <fullName evidence="9">MADS-box protein AGL24-like</fullName>
    </submittedName>
</protein>
<comment type="subcellular location">
    <subcellularLocation>
        <location evidence="1">Nucleus</location>
    </subcellularLocation>
</comment>
<dbReference type="GO" id="GO:0000978">
    <property type="term" value="F:RNA polymerase II cis-regulatory region sequence-specific DNA binding"/>
    <property type="evidence" value="ECO:0000318"/>
    <property type="project" value="GO_Central"/>
</dbReference>
<dbReference type="RefSeq" id="XP_056699061.1">
    <property type="nucleotide sequence ID" value="XM_056843083.1"/>
</dbReference>
<proteinExistence type="predicted"/>
<keyword evidence="8" id="KW-1185">Reference proteome</keyword>
<evidence type="ECO:0000259" key="7">
    <source>
        <dbReference type="PROSITE" id="PS51297"/>
    </source>
</evidence>
<keyword evidence="4" id="KW-0804">Transcription</keyword>
<evidence type="ECO:0000256" key="2">
    <source>
        <dbReference type="ARBA" id="ARBA00023015"/>
    </source>
</evidence>
<dbReference type="PROSITE" id="PS50066">
    <property type="entry name" value="MADS_BOX_2"/>
    <property type="match status" value="1"/>
</dbReference>
<dbReference type="KEGG" id="soe:110799809"/>
<gene>
    <name evidence="9 10 11" type="primary">LOC110799809</name>
</gene>
<dbReference type="Pfam" id="PF00319">
    <property type="entry name" value="SRF-TF"/>
    <property type="match status" value="1"/>
</dbReference>
<dbReference type="Pfam" id="PF01486">
    <property type="entry name" value="K-box"/>
    <property type="match status" value="1"/>
</dbReference>
<dbReference type="GO" id="GO:0005634">
    <property type="term" value="C:nucleus"/>
    <property type="evidence" value="ECO:0007669"/>
    <property type="project" value="UniProtKB-SubCell"/>
</dbReference>
<dbReference type="RefSeq" id="XP_021860771.1">
    <property type="nucleotide sequence ID" value="XM_022005079.1"/>
</dbReference>
<name>A0A9R0K6W5_SPIOL</name>
<dbReference type="InterPro" id="IPR033896">
    <property type="entry name" value="MEF2-like_N"/>
</dbReference>
<dbReference type="AlphaFoldDB" id="A0A9R0K6W5"/>
<reference evidence="8" key="1">
    <citation type="journal article" date="2021" name="Nat. Commun.">
        <title>Genomic analyses provide insights into spinach domestication and the genetic basis of agronomic traits.</title>
        <authorList>
            <person name="Cai X."/>
            <person name="Sun X."/>
            <person name="Xu C."/>
            <person name="Sun H."/>
            <person name="Wang X."/>
            <person name="Ge C."/>
            <person name="Zhang Z."/>
            <person name="Wang Q."/>
            <person name="Fei Z."/>
            <person name="Jiao C."/>
            <person name="Wang Q."/>
        </authorList>
    </citation>
    <scope>NUCLEOTIDE SEQUENCE [LARGE SCALE GENOMIC DNA]</scope>
    <source>
        <strain evidence="8">cv. Varoflay</strain>
    </source>
</reference>
<dbReference type="SMART" id="SM00432">
    <property type="entry name" value="MADS"/>
    <property type="match status" value="1"/>
</dbReference>
<sequence>MVRSRIQIKKIENTAARQVTFSKRRKGLIKKAQELSTLCDAEIALIVFSSSTKLYEFSTSRVTRVIQKYMRHTGKVPDLVDSSNGIEPKYMLEEDIAIMSKEVDEKKQELSRMKGEDLEGLDIEELGKLERLVEKSYARVCRMKDEKLQKVVSDLKRNGNTLLENNKNLKHKISNATEVELHTTLEQQLAISPPTNVAFDTSLRLGLV</sequence>
<dbReference type="GO" id="GO:0000981">
    <property type="term" value="F:DNA-binding transcription factor activity, RNA polymerase II-specific"/>
    <property type="evidence" value="ECO:0000318"/>
    <property type="project" value="GO_Central"/>
</dbReference>
<dbReference type="SUPFAM" id="SSF55455">
    <property type="entry name" value="SRF-like"/>
    <property type="match status" value="1"/>
</dbReference>
<keyword evidence="5" id="KW-0539">Nucleus</keyword>
<dbReference type="PROSITE" id="PS51297">
    <property type="entry name" value="K_BOX"/>
    <property type="match status" value="1"/>
</dbReference>
<accession>A0A9R0K6W5</accession>